<organism evidence="1 2">
    <name type="scientific">Populus trichocarpa</name>
    <name type="common">Western balsam poplar</name>
    <name type="synonym">Populus balsamifera subsp. trichocarpa</name>
    <dbReference type="NCBI Taxonomy" id="3694"/>
    <lineage>
        <taxon>Eukaryota</taxon>
        <taxon>Viridiplantae</taxon>
        <taxon>Streptophyta</taxon>
        <taxon>Embryophyta</taxon>
        <taxon>Tracheophyta</taxon>
        <taxon>Spermatophyta</taxon>
        <taxon>Magnoliopsida</taxon>
        <taxon>eudicotyledons</taxon>
        <taxon>Gunneridae</taxon>
        <taxon>Pentapetalae</taxon>
        <taxon>rosids</taxon>
        <taxon>fabids</taxon>
        <taxon>Malpighiales</taxon>
        <taxon>Salicaceae</taxon>
        <taxon>Saliceae</taxon>
        <taxon>Populus</taxon>
    </lineage>
</organism>
<keyword evidence="2" id="KW-1185">Reference proteome</keyword>
<dbReference type="Proteomes" id="UP000006729">
    <property type="component" value="Chromosome 10"/>
</dbReference>
<comment type="caution">
    <text evidence="1">The sequence shown here is derived from an EMBL/GenBank/DDBJ whole genome shotgun (WGS) entry which is preliminary data.</text>
</comment>
<name>A0ACC0SDD1_POPTR</name>
<dbReference type="EMBL" id="CM009299">
    <property type="protein sequence ID" value="KAI9387231.1"/>
    <property type="molecule type" value="Genomic_DNA"/>
</dbReference>
<proteinExistence type="predicted"/>
<evidence type="ECO:0000313" key="1">
    <source>
        <dbReference type="EMBL" id="KAI9387231.1"/>
    </source>
</evidence>
<evidence type="ECO:0000313" key="2">
    <source>
        <dbReference type="Proteomes" id="UP000006729"/>
    </source>
</evidence>
<protein>
    <submittedName>
        <fullName evidence="1">Uncharacterized protein</fullName>
    </submittedName>
</protein>
<reference evidence="1 2" key="1">
    <citation type="journal article" date="2006" name="Science">
        <title>The genome of black cottonwood, Populus trichocarpa (Torr. &amp; Gray).</title>
        <authorList>
            <person name="Tuskan G.A."/>
            <person name="Difazio S."/>
            <person name="Jansson S."/>
            <person name="Bohlmann J."/>
            <person name="Grigoriev I."/>
            <person name="Hellsten U."/>
            <person name="Putnam N."/>
            <person name="Ralph S."/>
            <person name="Rombauts S."/>
            <person name="Salamov A."/>
            <person name="Schein J."/>
            <person name="Sterck L."/>
            <person name="Aerts A."/>
            <person name="Bhalerao R.R."/>
            <person name="Bhalerao R.P."/>
            <person name="Blaudez D."/>
            <person name="Boerjan W."/>
            <person name="Brun A."/>
            <person name="Brunner A."/>
            <person name="Busov V."/>
            <person name="Campbell M."/>
            <person name="Carlson J."/>
            <person name="Chalot M."/>
            <person name="Chapman J."/>
            <person name="Chen G.L."/>
            <person name="Cooper D."/>
            <person name="Coutinho P.M."/>
            <person name="Couturier J."/>
            <person name="Covert S."/>
            <person name="Cronk Q."/>
            <person name="Cunningham R."/>
            <person name="Davis J."/>
            <person name="Degroeve S."/>
            <person name="Dejardin A."/>
            <person name="Depamphilis C."/>
            <person name="Detter J."/>
            <person name="Dirks B."/>
            <person name="Dubchak I."/>
            <person name="Duplessis S."/>
            <person name="Ehlting J."/>
            <person name="Ellis B."/>
            <person name="Gendler K."/>
            <person name="Goodstein D."/>
            <person name="Gribskov M."/>
            <person name="Grimwood J."/>
            <person name="Groover A."/>
            <person name="Gunter L."/>
            <person name="Hamberger B."/>
            <person name="Heinze B."/>
            <person name="Helariutta Y."/>
            <person name="Henrissat B."/>
            <person name="Holligan D."/>
            <person name="Holt R."/>
            <person name="Huang W."/>
            <person name="Islam-Faridi N."/>
            <person name="Jones S."/>
            <person name="Jones-Rhoades M."/>
            <person name="Jorgensen R."/>
            <person name="Joshi C."/>
            <person name="Kangasjarvi J."/>
            <person name="Karlsson J."/>
            <person name="Kelleher C."/>
            <person name="Kirkpatrick R."/>
            <person name="Kirst M."/>
            <person name="Kohler A."/>
            <person name="Kalluri U."/>
            <person name="Larimer F."/>
            <person name="Leebens-Mack J."/>
            <person name="Leple J.C."/>
            <person name="Locascio P."/>
            <person name="Lou Y."/>
            <person name="Lucas S."/>
            <person name="Martin F."/>
            <person name="Montanini B."/>
            <person name="Napoli C."/>
            <person name="Nelson D.R."/>
            <person name="Nelson C."/>
            <person name="Nieminen K."/>
            <person name="Nilsson O."/>
            <person name="Pereda V."/>
            <person name="Peter G."/>
            <person name="Philippe R."/>
            <person name="Pilate G."/>
            <person name="Poliakov A."/>
            <person name="Razumovskaya J."/>
            <person name="Richardson P."/>
            <person name="Rinaldi C."/>
            <person name="Ritland K."/>
            <person name="Rouze P."/>
            <person name="Ryaboy D."/>
            <person name="Schmutz J."/>
            <person name="Schrader J."/>
            <person name="Segerman B."/>
            <person name="Shin H."/>
            <person name="Siddiqui A."/>
            <person name="Sterky F."/>
            <person name="Terry A."/>
            <person name="Tsai C.J."/>
            <person name="Uberbacher E."/>
            <person name="Unneberg P."/>
            <person name="Vahala J."/>
            <person name="Wall K."/>
            <person name="Wessler S."/>
            <person name="Yang G."/>
            <person name="Yin T."/>
            <person name="Douglas C."/>
            <person name="Marra M."/>
            <person name="Sandberg G."/>
            <person name="Van de Peer Y."/>
            <person name="Rokhsar D."/>
        </authorList>
    </citation>
    <scope>NUCLEOTIDE SEQUENCE [LARGE SCALE GENOMIC DNA]</scope>
    <source>
        <strain evidence="2">cv. Nisqually</strain>
    </source>
</reference>
<gene>
    <name evidence="1" type="ORF">POPTR_010G139766v4</name>
</gene>
<accession>A0ACC0SDD1</accession>
<sequence>MGKRVSQTEQRDGHRQAAGKKPYLNILSWSLALGYKPYHSRSLVNRCHLEFSIMSS</sequence>